<evidence type="ECO:0000256" key="1">
    <source>
        <dbReference type="ARBA" id="ARBA00006484"/>
    </source>
</evidence>
<dbReference type="Proteomes" id="UP000004836">
    <property type="component" value="Unassembled WGS sequence"/>
</dbReference>
<dbReference type="FunFam" id="3.40.50.720:FF:000084">
    <property type="entry name" value="Short-chain dehydrogenase reductase"/>
    <property type="match status" value="1"/>
</dbReference>
<accession>J9DZN3</accession>
<dbReference type="PROSITE" id="PS00061">
    <property type="entry name" value="ADH_SHORT"/>
    <property type="match status" value="1"/>
</dbReference>
<dbReference type="PANTHER" id="PTHR43477">
    <property type="entry name" value="DIHYDROANTICAPSIN 7-DEHYDROGENASE"/>
    <property type="match status" value="1"/>
</dbReference>
<dbReference type="CDD" id="cd05233">
    <property type="entry name" value="SDR_c"/>
    <property type="match status" value="1"/>
</dbReference>
<proteinExistence type="inferred from homology"/>
<gene>
    <name evidence="3" type="ORF">IMCC14465_09600</name>
</gene>
<dbReference type="OrthoDB" id="9792355at2"/>
<dbReference type="InterPro" id="IPR036291">
    <property type="entry name" value="NAD(P)-bd_dom_sf"/>
</dbReference>
<dbReference type="EMBL" id="ALYF01000003">
    <property type="protein sequence ID" value="EJW21164.1"/>
    <property type="molecule type" value="Genomic_DNA"/>
</dbReference>
<dbReference type="eggNOG" id="COG1028">
    <property type="taxonomic scope" value="Bacteria"/>
</dbReference>
<evidence type="ECO:0000313" key="4">
    <source>
        <dbReference type="Proteomes" id="UP000004836"/>
    </source>
</evidence>
<reference evidence="3 4" key="1">
    <citation type="journal article" date="2012" name="J. Bacteriol.">
        <title>Genome Sequence of Strain IMCC14465, Isolated from the East Sea, Belonging to the PS1 Clade of Alphaproteobacteria.</title>
        <authorList>
            <person name="Yang S.J."/>
            <person name="Kang I."/>
            <person name="Cho J.C."/>
        </authorList>
    </citation>
    <scope>NUCLEOTIDE SEQUENCE [LARGE SCALE GENOMIC DNA]</scope>
    <source>
        <strain evidence="3 4">IMCC14465</strain>
    </source>
</reference>
<evidence type="ECO:0000256" key="2">
    <source>
        <dbReference type="ARBA" id="ARBA00023002"/>
    </source>
</evidence>
<dbReference type="InterPro" id="IPR002347">
    <property type="entry name" value="SDR_fam"/>
</dbReference>
<keyword evidence="2" id="KW-0560">Oxidoreductase</keyword>
<dbReference type="Gene3D" id="3.40.50.720">
    <property type="entry name" value="NAD(P)-binding Rossmann-like Domain"/>
    <property type="match status" value="1"/>
</dbReference>
<evidence type="ECO:0008006" key="5">
    <source>
        <dbReference type="Google" id="ProtNLM"/>
    </source>
</evidence>
<evidence type="ECO:0000313" key="3">
    <source>
        <dbReference type="EMBL" id="EJW21164.1"/>
    </source>
</evidence>
<name>J9DZN3_9PROT</name>
<dbReference type="AlphaFoldDB" id="J9DZN3"/>
<dbReference type="SUPFAM" id="SSF51735">
    <property type="entry name" value="NAD(P)-binding Rossmann-fold domains"/>
    <property type="match status" value="1"/>
</dbReference>
<dbReference type="InterPro" id="IPR051122">
    <property type="entry name" value="SDR_DHRS6-like"/>
</dbReference>
<dbReference type="PANTHER" id="PTHR43477:SF1">
    <property type="entry name" value="DIHYDROANTICAPSIN 7-DEHYDROGENASE"/>
    <property type="match status" value="1"/>
</dbReference>
<dbReference type="InterPro" id="IPR020904">
    <property type="entry name" value="Sc_DH/Rdtase_CS"/>
</dbReference>
<dbReference type="PRINTS" id="PR00081">
    <property type="entry name" value="GDHRDH"/>
</dbReference>
<sequence length="262" mass="27845">MAGRLFKKSIIVTGAGSGLGRSSAIRLGEEGAHVLCVDINPDTAKETSELILSAGGASTFYQADMCSEPEIIEMVKQAVDSTGGIYGLLANAGIAGTGAAHETSLSDWNNLMDVSLTGKWLCAKHVLPHMMAQKFGNIIFQSSICALNGFPKLVAYTAAKGAIAAMTRQMATDYADYNIRVNAIAPGTIETELVRQTYKQRLDHAHSDITVDESLAQTASRYPLGRLGQEVDISNMAAFLFSEESGWMTGTVIPVDGGYTAK</sequence>
<protein>
    <recommendedName>
        <fullName evidence="5">Oxidoreductase</fullName>
    </recommendedName>
</protein>
<comment type="similarity">
    <text evidence="1">Belongs to the short-chain dehydrogenases/reductases (SDR) family.</text>
</comment>
<dbReference type="GO" id="GO:0016491">
    <property type="term" value="F:oxidoreductase activity"/>
    <property type="evidence" value="ECO:0007669"/>
    <property type="project" value="UniProtKB-KW"/>
</dbReference>
<comment type="caution">
    <text evidence="3">The sequence shown here is derived from an EMBL/GenBank/DDBJ whole genome shotgun (WGS) entry which is preliminary data.</text>
</comment>
<dbReference type="STRING" id="1220535.IMCC14465_09600"/>
<dbReference type="PRINTS" id="PR00080">
    <property type="entry name" value="SDRFAMILY"/>
</dbReference>
<organism evidence="3 4">
    <name type="scientific">alpha proteobacterium IMCC14465</name>
    <dbReference type="NCBI Taxonomy" id="1220535"/>
    <lineage>
        <taxon>Bacteria</taxon>
        <taxon>Pseudomonadati</taxon>
        <taxon>Pseudomonadota</taxon>
        <taxon>Alphaproteobacteria</taxon>
        <taxon>PS1 clade</taxon>
    </lineage>
</organism>
<dbReference type="Pfam" id="PF13561">
    <property type="entry name" value="adh_short_C2"/>
    <property type="match status" value="1"/>
</dbReference>
<keyword evidence="4" id="KW-1185">Reference proteome</keyword>